<dbReference type="Proteomes" id="UP000216101">
    <property type="component" value="Unassembled WGS sequence"/>
</dbReference>
<proteinExistence type="predicted"/>
<keyword evidence="2" id="KW-1185">Reference proteome</keyword>
<dbReference type="RefSeq" id="WP_094983463.1">
    <property type="nucleotide sequence ID" value="NZ_NHNI01000001.1"/>
</dbReference>
<gene>
    <name evidence="1" type="ORF">CBP51_00630</name>
</gene>
<accession>A0A266Q891</accession>
<reference evidence="2" key="1">
    <citation type="submission" date="2017-05" db="EMBL/GenBank/DDBJ databases">
        <authorList>
            <person name="Barney B.M."/>
        </authorList>
    </citation>
    <scope>NUCLEOTIDE SEQUENCE [LARGE SCALE GENOMIC DNA]</scope>
    <source>
        <strain evidence="2">PSBB022</strain>
    </source>
</reference>
<name>A0A266Q891_9GAMM</name>
<protein>
    <submittedName>
        <fullName evidence="1">Uncharacterized protein</fullName>
    </submittedName>
</protein>
<sequence>MRDSMTQSAQPTFEELVPELSVYLAQRFASNGFAEKIIQEARKRLDDGEILSLVGDVRVYLCSFAMGIGKQLLEDEYLKACH</sequence>
<dbReference type="EMBL" id="NHNI01000001">
    <property type="protein sequence ID" value="OZY85591.1"/>
    <property type="molecule type" value="Genomic_DNA"/>
</dbReference>
<evidence type="ECO:0000313" key="2">
    <source>
        <dbReference type="Proteomes" id="UP000216101"/>
    </source>
</evidence>
<evidence type="ECO:0000313" key="1">
    <source>
        <dbReference type="EMBL" id="OZY85591.1"/>
    </source>
</evidence>
<comment type="caution">
    <text evidence="1">The sequence shown here is derived from an EMBL/GenBank/DDBJ whole genome shotgun (WGS) entry which is preliminary data.</text>
</comment>
<organism evidence="1 2">
    <name type="scientific">Cellvibrio mixtus</name>
    <dbReference type="NCBI Taxonomy" id="39650"/>
    <lineage>
        <taxon>Bacteria</taxon>
        <taxon>Pseudomonadati</taxon>
        <taxon>Pseudomonadota</taxon>
        <taxon>Gammaproteobacteria</taxon>
        <taxon>Cellvibrionales</taxon>
        <taxon>Cellvibrionaceae</taxon>
        <taxon>Cellvibrio</taxon>
    </lineage>
</organism>
<dbReference type="AlphaFoldDB" id="A0A266Q891"/>